<dbReference type="GO" id="GO:0030170">
    <property type="term" value="F:pyridoxal phosphate binding"/>
    <property type="evidence" value="ECO:0007669"/>
    <property type="project" value="InterPro"/>
</dbReference>
<dbReference type="AlphaFoldDB" id="A0A941EX64"/>
<organism evidence="2 3">
    <name type="scientific">Actinospica durhamensis</name>
    <dbReference type="NCBI Taxonomy" id="1508375"/>
    <lineage>
        <taxon>Bacteria</taxon>
        <taxon>Bacillati</taxon>
        <taxon>Actinomycetota</taxon>
        <taxon>Actinomycetes</taxon>
        <taxon>Catenulisporales</taxon>
        <taxon>Actinospicaceae</taxon>
        <taxon>Actinospica</taxon>
    </lineage>
</organism>
<dbReference type="Pfam" id="PF03473">
    <property type="entry name" value="MOSC"/>
    <property type="match status" value="1"/>
</dbReference>
<dbReference type="InterPro" id="IPR005303">
    <property type="entry name" value="MOCOS_middle"/>
</dbReference>
<dbReference type="PROSITE" id="PS51340">
    <property type="entry name" value="MOSC"/>
    <property type="match status" value="1"/>
</dbReference>
<keyword evidence="3" id="KW-1185">Reference proteome</keyword>
<evidence type="ECO:0000313" key="2">
    <source>
        <dbReference type="EMBL" id="MBR7836634.1"/>
    </source>
</evidence>
<comment type="caution">
    <text evidence="2">The sequence shown here is derived from an EMBL/GenBank/DDBJ whole genome shotgun (WGS) entry which is preliminary data.</text>
</comment>
<gene>
    <name evidence="2" type="ORF">KDL01_25365</name>
</gene>
<evidence type="ECO:0000313" key="3">
    <source>
        <dbReference type="Proteomes" id="UP000675781"/>
    </source>
</evidence>
<sequence length="293" mass="31302">MTVSESIGAGTAAAGTIGAVAQLWRYPVKSMLGEQVGHTDVSESGLAGDRRLALIDQETGKIASAKAPRLWRSLLTCSAALDEGEDAVRIDVPGAKPLWSTDAAVDEALSAYTGRAVHLADTAPPDAVLDRSVPDQVLLDGIEAEVESTLSHIGGAAPPGNFFDFAPLHLITTGTLRRIAELSDVPDTDVRRFRPNLVLDTPETGFLEVGWHERELRIGSSLRLRVICSTPRCAVPTLEHGPLPRNAEVLRTLARHHRIPPLADWSPEPCAGVYAHVLEPGPIEVGDPVRLLA</sequence>
<dbReference type="Proteomes" id="UP000675781">
    <property type="component" value="Unassembled WGS sequence"/>
</dbReference>
<proteinExistence type="predicted"/>
<dbReference type="GO" id="GO:0030151">
    <property type="term" value="F:molybdenum ion binding"/>
    <property type="evidence" value="ECO:0007669"/>
    <property type="project" value="InterPro"/>
</dbReference>
<dbReference type="InterPro" id="IPR011037">
    <property type="entry name" value="Pyrv_Knase-like_insert_dom_sf"/>
</dbReference>
<reference evidence="2" key="1">
    <citation type="submission" date="2021-04" db="EMBL/GenBank/DDBJ databases">
        <title>Genome based classification of Actinospica acidithermotolerans sp. nov., an actinobacterium isolated from an Indonesian hot spring.</title>
        <authorList>
            <person name="Kusuma A.B."/>
            <person name="Putra K.E."/>
            <person name="Nafisah S."/>
            <person name="Loh J."/>
            <person name="Nouioui I."/>
            <person name="Goodfellow M."/>
        </authorList>
    </citation>
    <scope>NUCLEOTIDE SEQUENCE</scope>
    <source>
        <strain evidence="2">CSCA 57</strain>
    </source>
</reference>
<accession>A0A941EX64</accession>
<feature type="domain" description="MOSC" evidence="1">
    <location>
        <begin position="131"/>
        <end position="292"/>
    </location>
</feature>
<dbReference type="Pfam" id="PF03476">
    <property type="entry name" value="MOSC_N"/>
    <property type="match status" value="1"/>
</dbReference>
<dbReference type="EMBL" id="JAGSOG010000152">
    <property type="protein sequence ID" value="MBR7836634.1"/>
    <property type="molecule type" value="Genomic_DNA"/>
</dbReference>
<dbReference type="RefSeq" id="WP_212531106.1">
    <property type="nucleotide sequence ID" value="NZ_JAGSOG010000152.1"/>
</dbReference>
<name>A0A941EX64_9ACTN</name>
<dbReference type="GO" id="GO:0003824">
    <property type="term" value="F:catalytic activity"/>
    <property type="evidence" value="ECO:0007669"/>
    <property type="project" value="InterPro"/>
</dbReference>
<dbReference type="SUPFAM" id="SSF50800">
    <property type="entry name" value="PK beta-barrel domain-like"/>
    <property type="match status" value="1"/>
</dbReference>
<dbReference type="InterPro" id="IPR005302">
    <property type="entry name" value="MoCF_Sase_C"/>
</dbReference>
<evidence type="ECO:0000259" key="1">
    <source>
        <dbReference type="PROSITE" id="PS51340"/>
    </source>
</evidence>
<protein>
    <submittedName>
        <fullName evidence="2">MOSC domain-containing protein</fullName>
    </submittedName>
</protein>